<dbReference type="OrthoDB" id="7774278at2"/>
<accession>A0A419RQ73</accession>
<sequence length="126" mass="13798">MATQPTTDQQTVLVVEDEFIIALDLSETVRDLGHRVEGPYANKDHAFIAIDQEMPDVAILDVMTADGEVFPLADALTEAGVPIIFHSGHITDKDIEERYPNAMAAAKPCPPAKLVEMIETAREMAH</sequence>
<feature type="domain" description="Response regulatory" evidence="2">
    <location>
        <begin position="11"/>
        <end position="122"/>
    </location>
</feature>
<dbReference type="AlphaFoldDB" id="A0A419RQ73"/>
<organism evidence="3 4">
    <name type="scientific">Aurantiacibacter aquimixticola</name>
    <dbReference type="NCBI Taxonomy" id="1958945"/>
    <lineage>
        <taxon>Bacteria</taxon>
        <taxon>Pseudomonadati</taxon>
        <taxon>Pseudomonadota</taxon>
        <taxon>Alphaproteobacteria</taxon>
        <taxon>Sphingomonadales</taxon>
        <taxon>Erythrobacteraceae</taxon>
        <taxon>Aurantiacibacter</taxon>
    </lineage>
</organism>
<dbReference type="SUPFAM" id="SSF52172">
    <property type="entry name" value="CheY-like"/>
    <property type="match status" value="1"/>
</dbReference>
<dbReference type="EMBL" id="RAHX01000001">
    <property type="protein sequence ID" value="RJY07953.1"/>
    <property type="molecule type" value="Genomic_DNA"/>
</dbReference>
<keyword evidence="4" id="KW-1185">Reference proteome</keyword>
<protein>
    <submittedName>
        <fullName evidence="3">Response regulator</fullName>
    </submittedName>
</protein>
<dbReference type="Gene3D" id="3.40.50.2300">
    <property type="match status" value="1"/>
</dbReference>
<dbReference type="InterPro" id="IPR001789">
    <property type="entry name" value="Sig_transdc_resp-reg_receiver"/>
</dbReference>
<dbReference type="RefSeq" id="WP_120046844.1">
    <property type="nucleotide sequence ID" value="NZ_RAHX01000001.1"/>
</dbReference>
<gene>
    <name evidence="3" type="ORF">D6201_00015</name>
</gene>
<dbReference type="Proteomes" id="UP000285232">
    <property type="component" value="Unassembled WGS sequence"/>
</dbReference>
<keyword evidence="1" id="KW-0597">Phosphoprotein</keyword>
<reference evidence="3 4" key="1">
    <citation type="journal article" date="2017" name="Int. J. Syst. Evol. Microbiol.">
        <title>Erythrobacter aquimixticola sp. nov., isolated from the junction between the ocean and a freshwater spring.</title>
        <authorList>
            <person name="Park S."/>
            <person name="Jung Y.T."/>
            <person name="Choi S.J."/>
            <person name="Yoon J.H."/>
        </authorList>
    </citation>
    <scope>NUCLEOTIDE SEQUENCE [LARGE SCALE GENOMIC DNA]</scope>
    <source>
        <strain evidence="3 4">JSSK-14</strain>
    </source>
</reference>
<proteinExistence type="predicted"/>
<dbReference type="PROSITE" id="PS50110">
    <property type="entry name" value="RESPONSE_REGULATORY"/>
    <property type="match status" value="1"/>
</dbReference>
<evidence type="ECO:0000313" key="3">
    <source>
        <dbReference type="EMBL" id="RJY07953.1"/>
    </source>
</evidence>
<dbReference type="InterPro" id="IPR011006">
    <property type="entry name" value="CheY-like_superfamily"/>
</dbReference>
<evidence type="ECO:0000256" key="1">
    <source>
        <dbReference type="PROSITE-ProRule" id="PRU00169"/>
    </source>
</evidence>
<dbReference type="GO" id="GO:0000160">
    <property type="term" value="P:phosphorelay signal transduction system"/>
    <property type="evidence" value="ECO:0007669"/>
    <property type="project" value="InterPro"/>
</dbReference>
<name>A0A419RQ73_9SPHN</name>
<comment type="caution">
    <text evidence="3">The sequence shown here is derived from an EMBL/GenBank/DDBJ whole genome shotgun (WGS) entry which is preliminary data.</text>
</comment>
<evidence type="ECO:0000313" key="4">
    <source>
        <dbReference type="Proteomes" id="UP000285232"/>
    </source>
</evidence>
<evidence type="ECO:0000259" key="2">
    <source>
        <dbReference type="PROSITE" id="PS50110"/>
    </source>
</evidence>
<feature type="modified residue" description="4-aspartylphosphate" evidence="1">
    <location>
        <position position="61"/>
    </location>
</feature>